<keyword evidence="1" id="KW-0812">Transmembrane</keyword>
<name>A0A6V1PAK9_HETAK</name>
<dbReference type="EMBL" id="HBIU01015208">
    <property type="protein sequence ID" value="CAE0628419.1"/>
    <property type="molecule type" value="Transcribed_RNA"/>
</dbReference>
<keyword evidence="1" id="KW-1133">Transmembrane helix</keyword>
<sequence>MKKYPKIWRAQRYVTWGAIQCLCALIFFCSSGTFILAREAGNASESKNIIVDDWLKQMEENAKWEHLAGASNRESDGYSLDQIQERLSPEYLKLRKELISKAGLKAARKDDGKRIRRQALKIVVLGYSWSGLAKSCKTPQELLTKTRVASGLTLLASGFLDYRTQKYIKRTVGAAAAPPPPPVAVARQSFVGYWKGKTPVEETVPCLKHDLLCLEFTRRATVLVAVLGLLLSLALRAPTLLYLGCALGAARYLGEPLVLAALLDRGKQLRRPLQRPGRLAVLLGAAHYSVGGLAPAPDPAATAIAAQQEP</sequence>
<feature type="transmembrane region" description="Helical" evidence="1">
    <location>
        <begin position="13"/>
        <end position="37"/>
    </location>
</feature>
<dbReference type="AlphaFoldDB" id="A0A6V1PAK9"/>
<evidence type="ECO:0000256" key="1">
    <source>
        <dbReference type="SAM" id="Phobius"/>
    </source>
</evidence>
<protein>
    <submittedName>
        <fullName evidence="2">Uncharacterized protein</fullName>
    </submittedName>
</protein>
<proteinExistence type="predicted"/>
<keyword evidence="1" id="KW-0472">Membrane</keyword>
<reference evidence="2" key="1">
    <citation type="submission" date="2021-01" db="EMBL/GenBank/DDBJ databases">
        <authorList>
            <person name="Corre E."/>
            <person name="Pelletier E."/>
            <person name="Niang G."/>
            <person name="Scheremetjew M."/>
            <person name="Finn R."/>
            <person name="Kale V."/>
            <person name="Holt S."/>
            <person name="Cochrane G."/>
            <person name="Meng A."/>
            <person name="Brown T."/>
            <person name="Cohen L."/>
        </authorList>
    </citation>
    <scope>NUCLEOTIDE SEQUENCE</scope>
    <source>
        <strain evidence="2">CCMP3107</strain>
    </source>
</reference>
<organism evidence="2">
    <name type="scientific">Heterosigma akashiwo</name>
    <name type="common">Chromophytic alga</name>
    <name type="synonym">Heterosigma carterae</name>
    <dbReference type="NCBI Taxonomy" id="2829"/>
    <lineage>
        <taxon>Eukaryota</taxon>
        <taxon>Sar</taxon>
        <taxon>Stramenopiles</taxon>
        <taxon>Ochrophyta</taxon>
        <taxon>Raphidophyceae</taxon>
        <taxon>Chattonellales</taxon>
        <taxon>Chattonellaceae</taxon>
        <taxon>Heterosigma</taxon>
    </lineage>
</organism>
<accession>A0A6V1PAK9</accession>
<evidence type="ECO:0000313" key="2">
    <source>
        <dbReference type="EMBL" id="CAE0628419.1"/>
    </source>
</evidence>
<gene>
    <name evidence="2" type="ORF">HAKA00212_LOCUS7101</name>
</gene>